<proteinExistence type="predicted"/>
<comment type="caution">
    <text evidence="1">The sequence shown here is derived from an EMBL/GenBank/DDBJ whole genome shotgun (WGS) entry which is preliminary data.</text>
</comment>
<name>A0ABW3A484_9ACTN</name>
<evidence type="ECO:0000313" key="2">
    <source>
        <dbReference type="Proteomes" id="UP001597053"/>
    </source>
</evidence>
<organism evidence="1 2">
    <name type="scientific">Micromonospora azadirachtae</name>
    <dbReference type="NCBI Taxonomy" id="1970735"/>
    <lineage>
        <taxon>Bacteria</taxon>
        <taxon>Bacillati</taxon>
        <taxon>Actinomycetota</taxon>
        <taxon>Actinomycetes</taxon>
        <taxon>Micromonosporales</taxon>
        <taxon>Micromonosporaceae</taxon>
        <taxon>Micromonospora</taxon>
    </lineage>
</organism>
<accession>A0ABW3A484</accession>
<sequence>MTAAVKARPRGKKAPYLAQIDPRELVAHPTNLRTQLGDLTELRASIAASGVLQALTVVPEDGGMRIVAGH</sequence>
<gene>
    <name evidence="1" type="ORF">ACFQZ8_16525</name>
</gene>
<reference evidence="2" key="1">
    <citation type="journal article" date="2019" name="Int. J. Syst. Evol. Microbiol.">
        <title>The Global Catalogue of Microorganisms (GCM) 10K type strain sequencing project: providing services to taxonomists for standard genome sequencing and annotation.</title>
        <authorList>
            <consortium name="The Broad Institute Genomics Platform"/>
            <consortium name="The Broad Institute Genome Sequencing Center for Infectious Disease"/>
            <person name="Wu L."/>
            <person name="Ma J."/>
        </authorList>
    </citation>
    <scope>NUCLEOTIDE SEQUENCE [LARGE SCALE GENOMIC DNA]</scope>
    <source>
        <strain evidence="2">JCM 32148</strain>
    </source>
</reference>
<dbReference type="Gene3D" id="3.90.1530.30">
    <property type="match status" value="1"/>
</dbReference>
<dbReference type="SUPFAM" id="SSF110849">
    <property type="entry name" value="ParB/Sulfiredoxin"/>
    <property type="match status" value="1"/>
</dbReference>
<protein>
    <submittedName>
        <fullName evidence="1">ParB N-terminal domain-containing protein</fullName>
    </submittedName>
</protein>
<dbReference type="InterPro" id="IPR036086">
    <property type="entry name" value="ParB/Sulfiredoxin_sf"/>
</dbReference>
<keyword evidence="2" id="KW-1185">Reference proteome</keyword>
<dbReference type="CDD" id="cd16387">
    <property type="entry name" value="ParB_N_Srx"/>
    <property type="match status" value="1"/>
</dbReference>
<dbReference type="EMBL" id="JBHTHM010000857">
    <property type="protein sequence ID" value="MFD0785514.1"/>
    <property type="molecule type" value="Genomic_DNA"/>
</dbReference>
<evidence type="ECO:0000313" key="1">
    <source>
        <dbReference type="EMBL" id="MFD0785514.1"/>
    </source>
</evidence>
<feature type="non-terminal residue" evidence="1">
    <location>
        <position position="70"/>
    </location>
</feature>
<dbReference type="Proteomes" id="UP001597053">
    <property type="component" value="Unassembled WGS sequence"/>
</dbReference>